<evidence type="ECO:0000313" key="9">
    <source>
        <dbReference type="Proteomes" id="UP001642900"/>
    </source>
</evidence>
<feature type="transmembrane region" description="Helical" evidence="6">
    <location>
        <begin position="12"/>
        <end position="35"/>
    </location>
</feature>
<dbReference type="PANTHER" id="PTHR35007:SF2">
    <property type="entry name" value="PILUS ASSEMBLE PROTEIN"/>
    <property type="match status" value="1"/>
</dbReference>
<dbReference type="GO" id="GO:0005886">
    <property type="term" value="C:plasma membrane"/>
    <property type="evidence" value="ECO:0007669"/>
    <property type="project" value="UniProtKB-SubCell"/>
</dbReference>
<name>A0A6G4WD05_9HYPH</name>
<evidence type="ECO:0000256" key="5">
    <source>
        <dbReference type="ARBA" id="ARBA00023136"/>
    </source>
</evidence>
<evidence type="ECO:0000256" key="6">
    <source>
        <dbReference type="SAM" id="Phobius"/>
    </source>
</evidence>
<comment type="caution">
    <text evidence="8">The sequence shown here is derived from an EMBL/GenBank/DDBJ whole genome shotgun (WGS) entry which is preliminary data.</text>
</comment>
<dbReference type="Pfam" id="PF00482">
    <property type="entry name" value="T2SSF"/>
    <property type="match status" value="1"/>
</dbReference>
<evidence type="ECO:0000256" key="2">
    <source>
        <dbReference type="ARBA" id="ARBA00022475"/>
    </source>
</evidence>
<comment type="subcellular location">
    <subcellularLocation>
        <location evidence="1">Cell membrane</location>
        <topology evidence="1">Multi-pass membrane protein</topology>
    </subcellularLocation>
</comment>
<dbReference type="AlphaFoldDB" id="A0A6G4WD05"/>
<feature type="transmembrane region" description="Helical" evidence="6">
    <location>
        <begin position="148"/>
        <end position="169"/>
    </location>
</feature>
<keyword evidence="3 6" id="KW-0812">Transmembrane</keyword>
<evidence type="ECO:0000313" key="8">
    <source>
        <dbReference type="EMBL" id="NGO52020.1"/>
    </source>
</evidence>
<dbReference type="InterPro" id="IPR018076">
    <property type="entry name" value="T2SS_GspF_dom"/>
</dbReference>
<feature type="transmembrane region" description="Helical" evidence="6">
    <location>
        <begin position="118"/>
        <end position="142"/>
    </location>
</feature>
<dbReference type="PANTHER" id="PTHR35007">
    <property type="entry name" value="INTEGRAL MEMBRANE PROTEIN-RELATED"/>
    <property type="match status" value="1"/>
</dbReference>
<dbReference type="Proteomes" id="UP001642900">
    <property type="component" value="Unassembled WGS sequence"/>
</dbReference>
<gene>
    <name evidence="8" type="ORF">G6N73_12645</name>
</gene>
<keyword evidence="5 6" id="KW-0472">Membrane</keyword>
<dbReference type="EMBL" id="JAAKZF010000013">
    <property type="protein sequence ID" value="NGO52020.1"/>
    <property type="molecule type" value="Genomic_DNA"/>
</dbReference>
<proteinExistence type="predicted"/>
<evidence type="ECO:0000259" key="7">
    <source>
        <dbReference type="Pfam" id="PF00482"/>
    </source>
</evidence>
<keyword evidence="9" id="KW-1185">Reference proteome</keyword>
<keyword evidence="4 6" id="KW-1133">Transmembrane helix</keyword>
<organism evidence="8 9">
    <name type="scientific">Allomesorhizobium camelthorni</name>
    <dbReference type="NCBI Taxonomy" id="475069"/>
    <lineage>
        <taxon>Bacteria</taxon>
        <taxon>Pseudomonadati</taxon>
        <taxon>Pseudomonadota</taxon>
        <taxon>Alphaproteobacteria</taxon>
        <taxon>Hyphomicrobiales</taxon>
        <taxon>Phyllobacteriaceae</taxon>
        <taxon>Allomesorhizobium</taxon>
    </lineage>
</organism>
<feature type="domain" description="Type II secretion system protein GspF" evidence="7">
    <location>
        <begin position="188"/>
        <end position="316"/>
    </location>
</feature>
<evidence type="ECO:0000256" key="1">
    <source>
        <dbReference type="ARBA" id="ARBA00004651"/>
    </source>
</evidence>
<protein>
    <submittedName>
        <fullName evidence="8">Type II secretion system F family protein</fullName>
    </submittedName>
</protein>
<accession>A0A6G4WD05</accession>
<dbReference type="RefSeq" id="WP_165028021.1">
    <property type="nucleotide sequence ID" value="NZ_JAAKZF010000013.1"/>
</dbReference>
<feature type="transmembrane region" description="Helical" evidence="6">
    <location>
        <begin position="299"/>
        <end position="319"/>
    </location>
</feature>
<reference evidence="8 9" key="1">
    <citation type="submission" date="2020-02" db="EMBL/GenBank/DDBJ databases">
        <title>Genome sequence of strain CCNWXJ40-4.</title>
        <authorList>
            <person name="Gao J."/>
            <person name="Sun J."/>
        </authorList>
    </citation>
    <scope>NUCLEOTIDE SEQUENCE [LARGE SCALE GENOMIC DNA]</scope>
    <source>
        <strain evidence="8 9">CCNWXJ 40-4</strain>
    </source>
</reference>
<sequence length="338" mass="37061">MTDQVVKALTDPSFLIAMLVSIAVFATVFTVLPAFGGNPLKSRMKSVALERDELRAKQRARLAADAERRRKGLREEQSIGMRNIVEKLDLRRALVDEKTLNALKVAGFRGQNPLTKFLFFRLVLPFVGFALAAVYLFLLGGLPDQPPLIRFFVCIVVAYGGFYAPNLYVSNRASKRKQSIQMAWPDALDLMLICVESGMSVEAALRKVADEIGGQSADLAEEFVLTNAELSYLQERKQAYENLASRTGLESVKSVTQALVQAERYGTPVATALRVLAAESRDMRMNAAEKKAAALPPKLTVPMILFFLPVLFAIILGPAGMQVSERGIFGDGGTSNVE</sequence>
<keyword evidence="2" id="KW-1003">Cell membrane</keyword>
<evidence type="ECO:0000256" key="4">
    <source>
        <dbReference type="ARBA" id="ARBA00022989"/>
    </source>
</evidence>
<evidence type="ECO:0000256" key="3">
    <source>
        <dbReference type="ARBA" id="ARBA00022692"/>
    </source>
</evidence>